<feature type="signal peptide" evidence="1">
    <location>
        <begin position="1"/>
        <end position="18"/>
    </location>
</feature>
<evidence type="ECO:0000313" key="3">
    <source>
        <dbReference type="Proteomes" id="UP001596020"/>
    </source>
</evidence>
<evidence type="ECO:0000313" key="2">
    <source>
        <dbReference type="EMBL" id="MFC4665746.1"/>
    </source>
</evidence>
<feature type="chain" id="PRO_5045298494" evidence="1">
    <location>
        <begin position="19"/>
        <end position="369"/>
    </location>
</feature>
<protein>
    <submittedName>
        <fullName evidence="2">DUF4831 family protein</fullName>
    </submittedName>
</protein>
<sequence length="369" mass="40939">MMNRIVSTFLLSSLFLVGGTFDVFSQANVERFEASKLNDYGVVYSLPRTEIEVEAIVRKEAFQPGPFAGYARTYLGKAVRTEPSTRYSIRAIRVRSVGVADPDHKYVVEFRSGTVAPFVYLNDKGLICAINAGEGVSPYSSREDKSMEDMLQNIPFPVYPDPSFPQEYALAGSMSKKADIAAKYLFDIREGKVDLMKGDVDAMPKDGASLKIALEALEMQEAATLALFEGTSSQEESVYRVHVNPEASMNNRTIFRFSEFYGPTSADDLSGAPVTLDLKVLENTAPQSPEEERKMEKGLKGIIYNVPGKAEVTIKYDGKALISRELPVVQFGQRQSLIPKLFKVRKDDNIQVVFDPETGAIEQIHGIQK</sequence>
<gene>
    <name evidence="2" type="ORF">ACFO3G_03855</name>
</gene>
<dbReference type="EMBL" id="JBHSGO010000118">
    <property type="protein sequence ID" value="MFC4665746.1"/>
    <property type="molecule type" value="Genomic_DNA"/>
</dbReference>
<organism evidence="2 3">
    <name type="scientific">Falsiporphyromonas endometrii</name>
    <dbReference type="NCBI Taxonomy" id="1387297"/>
    <lineage>
        <taxon>Bacteria</taxon>
        <taxon>Pseudomonadati</taxon>
        <taxon>Bacteroidota</taxon>
        <taxon>Bacteroidia</taxon>
        <taxon>Bacteroidales</taxon>
        <taxon>Porphyromonadaceae</taxon>
        <taxon>Falsiporphyromonas</taxon>
    </lineage>
</organism>
<reference evidence="3" key="1">
    <citation type="journal article" date="2019" name="Int. J. Syst. Evol. Microbiol.">
        <title>The Global Catalogue of Microorganisms (GCM) 10K type strain sequencing project: providing services to taxonomists for standard genome sequencing and annotation.</title>
        <authorList>
            <consortium name="The Broad Institute Genomics Platform"/>
            <consortium name="The Broad Institute Genome Sequencing Center for Infectious Disease"/>
            <person name="Wu L."/>
            <person name="Ma J."/>
        </authorList>
    </citation>
    <scope>NUCLEOTIDE SEQUENCE [LARGE SCALE GENOMIC DNA]</scope>
    <source>
        <strain evidence="3">CGMCC 4.7357</strain>
    </source>
</reference>
<dbReference type="Pfam" id="PF16115">
    <property type="entry name" value="DUF4831"/>
    <property type="match status" value="1"/>
</dbReference>
<comment type="caution">
    <text evidence="2">The sequence shown here is derived from an EMBL/GenBank/DDBJ whole genome shotgun (WGS) entry which is preliminary data.</text>
</comment>
<accession>A0ABV9K7U6</accession>
<name>A0ABV9K7U6_9PORP</name>
<evidence type="ECO:0000256" key="1">
    <source>
        <dbReference type="SAM" id="SignalP"/>
    </source>
</evidence>
<keyword evidence="3" id="KW-1185">Reference proteome</keyword>
<dbReference type="InterPro" id="IPR032265">
    <property type="entry name" value="DUF4831"/>
</dbReference>
<keyword evidence="1" id="KW-0732">Signal</keyword>
<dbReference type="RefSeq" id="WP_380078150.1">
    <property type="nucleotide sequence ID" value="NZ_JBHSGO010000118.1"/>
</dbReference>
<dbReference type="Proteomes" id="UP001596020">
    <property type="component" value="Unassembled WGS sequence"/>
</dbReference>
<proteinExistence type="predicted"/>